<evidence type="ECO:0000313" key="3">
    <source>
        <dbReference type="Proteomes" id="UP000198850"/>
    </source>
</evidence>
<proteinExistence type="predicted"/>
<accession>A0A1H4GZI7</accession>
<evidence type="ECO:0000256" key="1">
    <source>
        <dbReference type="SAM" id="MobiDB-lite"/>
    </source>
</evidence>
<name>A0A1H4GZI7_9SPHI</name>
<sequence length="79" mass="9001">MKKLLIILAFAGVVFAGCDLDENYRDLKKESESESSDSGAVLKDSTQRKGEVLPEDKPKRKRRQYLFHKESKRVDTSLA</sequence>
<protein>
    <recommendedName>
        <fullName evidence="4">Lipoprotein</fullName>
    </recommendedName>
</protein>
<dbReference type="EMBL" id="FNRA01000012">
    <property type="protein sequence ID" value="SEB14995.1"/>
    <property type="molecule type" value="Genomic_DNA"/>
</dbReference>
<reference evidence="2 3" key="1">
    <citation type="submission" date="2016-10" db="EMBL/GenBank/DDBJ databases">
        <authorList>
            <person name="de Groot N.N."/>
        </authorList>
    </citation>
    <scope>NUCLEOTIDE SEQUENCE [LARGE SCALE GENOMIC DNA]</scope>
    <source>
        <strain evidence="2 3">DSM 19033</strain>
    </source>
</reference>
<keyword evidence="3" id="KW-1185">Reference proteome</keyword>
<dbReference type="PROSITE" id="PS51257">
    <property type="entry name" value="PROKAR_LIPOPROTEIN"/>
    <property type="match status" value="1"/>
</dbReference>
<evidence type="ECO:0000313" key="2">
    <source>
        <dbReference type="EMBL" id="SEB14995.1"/>
    </source>
</evidence>
<dbReference type="RefSeq" id="WP_090559381.1">
    <property type="nucleotide sequence ID" value="NZ_FNRA01000012.1"/>
</dbReference>
<dbReference type="AlphaFoldDB" id="A0A1H4GZI7"/>
<feature type="compositionally biased region" description="Basic and acidic residues" evidence="1">
    <location>
        <begin position="67"/>
        <end position="79"/>
    </location>
</feature>
<organism evidence="2 3">
    <name type="scientific">Pedobacter hartonius</name>
    <dbReference type="NCBI Taxonomy" id="425514"/>
    <lineage>
        <taxon>Bacteria</taxon>
        <taxon>Pseudomonadati</taxon>
        <taxon>Bacteroidota</taxon>
        <taxon>Sphingobacteriia</taxon>
        <taxon>Sphingobacteriales</taxon>
        <taxon>Sphingobacteriaceae</taxon>
        <taxon>Pedobacter</taxon>
    </lineage>
</organism>
<dbReference type="Proteomes" id="UP000198850">
    <property type="component" value="Unassembled WGS sequence"/>
</dbReference>
<feature type="region of interest" description="Disordered" evidence="1">
    <location>
        <begin position="27"/>
        <end position="79"/>
    </location>
</feature>
<feature type="compositionally biased region" description="Basic and acidic residues" evidence="1">
    <location>
        <begin position="45"/>
        <end position="58"/>
    </location>
</feature>
<gene>
    <name evidence="2" type="ORF">SAMN05443550_11296</name>
</gene>
<evidence type="ECO:0008006" key="4">
    <source>
        <dbReference type="Google" id="ProtNLM"/>
    </source>
</evidence>